<evidence type="ECO:0000259" key="2">
    <source>
        <dbReference type="SMART" id="SM00225"/>
    </source>
</evidence>
<dbReference type="EMBL" id="JAPWTJ010001126">
    <property type="protein sequence ID" value="KAJ8973721.1"/>
    <property type="molecule type" value="Genomic_DNA"/>
</dbReference>
<keyword evidence="4" id="KW-1185">Reference proteome</keyword>
<dbReference type="SUPFAM" id="SSF54695">
    <property type="entry name" value="POZ domain"/>
    <property type="match status" value="1"/>
</dbReference>
<proteinExistence type="predicted"/>
<sequence length="398" mass="44977">MVKLLRIMPTKPKSPKSPKAVKNQKVKEPIDDVEVGSIHEELEVPVASEVVFRKIWKIKKFHKTIAKRDLLDSPTFRCSVNGMATFWNISVRFWKGSGGKKITNPLVICLNVTGCETEETGQARVRFQFGVWDARIRHWECCPISNVVLNLQNSQELFSVGYKSLGILDRHIDSAKDVQIMVKLQIIQSDEEVHSLSQDMARLMCVDNIKDTLIECMCGEGERPIRAHSWIIKCRSTKLGQRLLPYTDEKNQNMKLKLELPDLSHGLVSELIRYIYTDKVDNLEKYSHKLLPLSTRFQLPGLTALCERSLIESLTPSSVPNILLLADQSGCDNLRKAALHYCKNSEEIKDSVHHVGGKSLTWRVMEMVNPDLFLEACESMGSSSSNLDSPGTPGSWSD</sequence>
<dbReference type="Gene3D" id="3.30.710.10">
    <property type="entry name" value="Potassium Channel Kv1.1, Chain A"/>
    <property type="match status" value="1"/>
</dbReference>
<feature type="domain" description="BTB" evidence="2">
    <location>
        <begin position="212"/>
        <end position="314"/>
    </location>
</feature>
<dbReference type="SMART" id="SM00225">
    <property type="entry name" value="BTB"/>
    <property type="match status" value="1"/>
</dbReference>
<accession>A0ABQ9J6Y0</accession>
<comment type="caution">
    <text evidence="3">The sequence shown here is derived from an EMBL/GenBank/DDBJ whole genome shotgun (WGS) entry which is preliminary data.</text>
</comment>
<dbReference type="InterPro" id="IPR011333">
    <property type="entry name" value="SKP1/BTB/POZ_sf"/>
</dbReference>
<dbReference type="InterPro" id="IPR000210">
    <property type="entry name" value="BTB/POZ_dom"/>
</dbReference>
<dbReference type="Proteomes" id="UP001162164">
    <property type="component" value="Unassembled WGS sequence"/>
</dbReference>
<evidence type="ECO:0000313" key="3">
    <source>
        <dbReference type="EMBL" id="KAJ8973721.1"/>
    </source>
</evidence>
<protein>
    <recommendedName>
        <fullName evidence="2">BTB domain-containing protein</fullName>
    </recommendedName>
</protein>
<evidence type="ECO:0000256" key="1">
    <source>
        <dbReference type="SAM" id="MobiDB-lite"/>
    </source>
</evidence>
<evidence type="ECO:0000313" key="4">
    <source>
        <dbReference type="Proteomes" id="UP001162164"/>
    </source>
</evidence>
<feature type="region of interest" description="Disordered" evidence="1">
    <location>
        <begin position="1"/>
        <end position="25"/>
    </location>
</feature>
<name>A0ABQ9J6Y0_9CUCU</name>
<organism evidence="3 4">
    <name type="scientific">Molorchus minor</name>
    <dbReference type="NCBI Taxonomy" id="1323400"/>
    <lineage>
        <taxon>Eukaryota</taxon>
        <taxon>Metazoa</taxon>
        <taxon>Ecdysozoa</taxon>
        <taxon>Arthropoda</taxon>
        <taxon>Hexapoda</taxon>
        <taxon>Insecta</taxon>
        <taxon>Pterygota</taxon>
        <taxon>Neoptera</taxon>
        <taxon>Endopterygota</taxon>
        <taxon>Coleoptera</taxon>
        <taxon>Polyphaga</taxon>
        <taxon>Cucujiformia</taxon>
        <taxon>Chrysomeloidea</taxon>
        <taxon>Cerambycidae</taxon>
        <taxon>Lamiinae</taxon>
        <taxon>Monochamini</taxon>
        <taxon>Molorchus</taxon>
    </lineage>
</organism>
<dbReference type="PANTHER" id="PTHR24413">
    <property type="entry name" value="SPECKLE-TYPE POZ PROTEIN"/>
    <property type="match status" value="1"/>
</dbReference>
<gene>
    <name evidence="3" type="ORF">NQ317_011759</name>
</gene>
<reference evidence="3" key="1">
    <citation type="journal article" date="2023" name="Insect Mol. Biol.">
        <title>Genome sequencing provides insights into the evolution of gene families encoding plant cell wall-degrading enzymes in longhorned beetles.</title>
        <authorList>
            <person name="Shin N.R."/>
            <person name="Okamura Y."/>
            <person name="Kirsch R."/>
            <person name="Pauchet Y."/>
        </authorList>
    </citation>
    <scope>NUCLEOTIDE SEQUENCE</scope>
    <source>
        <strain evidence="3">MMC_N1</strain>
    </source>
</reference>
<dbReference type="Pfam" id="PF00651">
    <property type="entry name" value="BTB"/>
    <property type="match status" value="1"/>
</dbReference>